<dbReference type="EMBL" id="KZ826147">
    <property type="protein sequence ID" value="PYH87949.1"/>
    <property type="molecule type" value="Genomic_DNA"/>
</dbReference>
<dbReference type="InterPro" id="IPR032640">
    <property type="entry name" value="AMPK1_CBM"/>
</dbReference>
<feature type="compositionally biased region" description="Low complexity" evidence="2">
    <location>
        <begin position="343"/>
        <end position="367"/>
    </location>
</feature>
<dbReference type="SUPFAM" id="SSF81296">
    <property type="entry name" value="E set domains"/>
    <property type="match status" value="1"/>
</dbReference>
<organism evidence="4 5">
    <name type="scientific">Aspergillus ellipticus CBS 707.79</name>
    <dbReference type="NCBI Taxonomy" id="1448320"/>
    <lineage>
        <taxon>Eukaryota</taxon>
        <taxon>Fungi</taxon>
        <taxon>Dikarya</taxon>
        <taxon>Ascomycota</taxon>
        <taxon>Pezizomycotina</taxon>
        <taxon>Eurotiomycetes</taxon>
        <taxon>Eurotiomycetidae</taxon>
        <taxon>Eurotiales</taxon>
        <taxon>Aspergillaceae</taxon>
        <taxon>Aspergillus</taxon>
        <taxon>Aspergillus subgen. Circumdati</taxon>
    </lineage>
</organism>
<evidence type="ECO:0000256" key="2">
    <source>
        <dbReference type="SAM" id="MobiDB-lite"/>
    </source>
</evidence>
<feature type="region of interest" description="Disordered" evidence="2">
    <location>
        <begin position="178"/>
        <end position="213"/>
    </location>
</feature>
<dbReference type="Proteomes" id="UP000247810">
    <property type="component" value="Unassembled WGS sequence"/>
</dbReference>
<dbReference type="GO" id="GO:0007165">
    <property type="term" value="P:signal transduction"/>
    <property type="evidence" value="ECO:0007669"/>
    <property type="project" value="TreeGrafter"/>
</dbReference>
<dbReference type="InterPro" id="IPR014756">
    <property type="entry name" value="Ig_E-set"/>
</dbReference>
<sequence>MGSYTFQWPYNANEVFVTGTFDDWGKTVRLDRIGDGFEKEVELSPTDEKVLYKFVVDGIWTTDNQVPEEDDGSNNINNVLYPDQIQTEPPTDLQNGVAAMSGVTPDSTTAALAAGIPKESSSKQNGYLPTISSAAPGSTSAGLSQHAPLEQRANVPGSYPAGSAAEAEKFSVNPIPASSGIGNPITLKPGEKVPDPSTFNPNTVSSTARTDKAGYDQGASAAFAGSSTDDANAFAVPPVSKNMIPESSLPMGEGSGAADQTYTIQSAAPTSTTAGLAAAVPLESQKQTTSAVPAPDVPDVVKQSISEAHRDPEAAANEEVVEEKREMEEELQHKVHLDNSSGTPAPAVTAATTDTAPRATAAEPPSASISPRATTPADHEASGPGATEASATKSVDSGVGSGTTDDKTVPAVGAAGASVPKTAEPPTGAAGAASKPAASNNGATNGKEQKKKKKGFFARLKEKLK</sequence>
<feature type="compositionally biased region" description="Basic residues" evidence="2">
    <location>
        <begin position="449"/>
        <end position="458"/>
    </location>
</feature>
<gene>
    <name evidence="4" type="ORF">BO71DRAFT_445578</name>
</gene>
<feature type="region of interest" description="Disordered" evidence="2">
    <location>
        <begin position="115"/>
        <end position="147"/>
    </location>
</feature>
<dbReference type="GO" id="GO:0005737">
    <property type="term" value="C:cytoplasm"/>
    <property type="evidence" value="ECO:0007669"/>
    <property type="project" value="TreeGrafter"/>
</dbReference>
<feature type="compositionally biased region" description="Low complexity" evidence="2">
    <location>
        <begin position="291"/>
        <end position="301"/>
    </location>
</feature>
<protein>
    <recommendedName>
        <fullName evidence="3">AMP-activated protein kinase glycogen-binding domain-containing protein</fullName>
    </recommendedName>
</protein>
<dbReference type="GO" id="GO:0005634">
    <property type="term" value="C:nucleus"/>
    <property type="evidence" value="ECO:0007669"/>
    <property type="project" value="TreeGrafter"/>
</dbReference>
<feature type="compositionally biased region" description="Low complexity" evidence="2">
    <location>
        <begin position="409"/>
        <end position="443"/>
    </location>
</feature>
<comment type="similarity">
    <text evidence="1">Belongs to the CRP1/MDG1 family.</text>
</comment>
<feature type="region of interest" description="Disordered" evidence="2">
    <location>
        <begin position="248"/>
        <end position="465"/>
    </location>
</feature>
<accession>A0A319CTT6</accession>
<dbReference type="PANTHER" id="PTHR10343">
    <property type="entry name" value="5'-AMP-ACTIVATED PROTEIN KINASE , BETA SUBUNIT"/>
    <property type="match status" value="1"/>
</dbReference>
<feature type="compositionally biased region" description="Polar residues" evidence="2">
    <location>
        <begin position="197"/>
        <end position="208"/>
    </location>
</feature>
<proteinExistence type="inferred from homology"/>
<dbReference type="Gene3D" id="2.60.40.10">
    <property type="entry name" value="Immunoglobulins"/>
    <property type="match status" value="1"/>
</dbReference>
<evidence type="ECO:0000259" key="3">
    <source>
        <dbReference type="Pfam" id="PF16561"/>
    </source>
</evidence>
<feature type="domain" description="AMP-activated protein kinase glycogen-binding" evidence="3">
    <location>
        <begin position="4"/>
        <end position="80"/>
    </location>
</feature>
<dbReference type="AlphaFoldDB" id="A0A319CTT6"/>
<reference evidence="4 5" key="1">
    <citation type="submission" date="2018-02" db="EMBL/GenBank/DDBJ databases">
        <title>The genomes of Aspergillus section Nigri reveals drivers in fungal speciation.</title>
        <authorList>
            <consortium name="DOE Joint Genome Institute"/>
            <person name="Vesth T.C."/>
            <person name="Nybo J."/>
            <person name="Theobald S."/>
            <person name="Brandl J."/>
            <person name="Frisvad J.C."/>
            <person name="Nielsen K.F."/>
            <person name="Lyhne E.K."/>
            <person name="Kogle M.E."/>
            <person name="Kuo A."/>
            <person name="Riley R."/>
            <person name="Clum A."/>
            <person name="Nolan M."/>
            <person name="Lipzen A."/>
            <person name="Salamov A."/>
            <person name="Henrissat B."/>
            <person name="Wiebenga A."/>
            <person name="De vries R.P."/>
            <person name="Grigoriev I.V."/>
            <person name="Mortensen U.H."/>
            <person name="Andersen M.R."/>
            <person name="Baker S.E."/>
        </authorList>
    </citation>
    <scope>NUCLEOTIDE SEQUENCE [LARGE SCALE GENOMIC DNA]</scope>
    <source>
        <strain evidence="4 5">CBS 707.79</strain>
    </source>
</reference>
<feature type="compositionally biased region" description="Polar residues" evidence="2">
    <location>
        <begin position="258"/>
        <end position="274"/>
    </location>
</feature>
<feature type="compositionally biased region" description="Basic and acidic residues" evidence="2">
    <location>
        <begin position="322"/>
        <end position="337"/>
    </location>
</feature>
<dbReference type="PANTHER" id="PTHR10343:SF81">
    <property type="entry name" value="CRUCIFORM DNA-RECOGNIZING PROTEIN 1-RELATED"/>
    <property type="match status" value="1"/>
</dbReference>
<evidence type="ECO:0000256" key="1">
    <source>
        <dbReference type="ARBA" id="ARBA00038216"/>
    </source>
</evidence>
<dbReference type="OrthoDB" id="5873279at2759"/>
<dbReference type="STRING" id="1448320.A0A319CTT6"/>
<evidence type="ECO:0000313" key="5">
    <source>
        <dbReference type="Proteomes" id="UP000247810"/>
    </source>
</evidence>
<evidence type="ECO:0000313" key="4">
    <source>
        <dbReference type="EMBL" id="PYH87949.1"/>
    </source>
</evidence>
<dbReference type="GO" id="GO:0019901">
    <property type="term" value="F:protein kinase binding"/>
    <property type="evidence" value="ECO:0007669"/>
    <property type="project" value="TreeGrafter"/>
</dbReference>
<dbReference type="CDD" id="cd02859">
    <property type="entry name" value="E_set_AMPKbeta_like_N"/>
    <property type="match status" value="1"/>
</dbReference>
<name>A0A319CTT6_9EURO</name>
<feature type="compositionally biased region" description="Polar residues" evidence="2">
    <location>
        <begin position="122"/>
        <end position="143"/>
    </location>
</feature>
<dbReference type="Pfam" id="PF16561">
    <property type="entry name" value="AMPK1_CBM"/>
    <property type="match status" value="1"/>
</dbReference>
<dbReference type="VEuPathDB" id="FungiDB:BO71DRAFT_445578"/>
<keyword evidence="5" id="KW-1185">Reference proteome</keyword>
<dbReference type="InterPro" id="IPR013783">
    <property type="entry name" value="Ig-like_fold"/>
</dbReference>
<dbReference type="GO" id="GO:0031588">
    <property type="term" value="C:nucleotide-activated protein kinase complex"/>
    <property type="evidence" value="ECO:0007669"/>
    <property type="project" value="TreeGrafter"/>
</dbReference>
<dbReference type="InterPro" id="IPR050827">
    <property type="entry name" value="CRP1_MDG1_kinase"/>
</dbReference>